<dbReference type="CDD" id="cd01715">
    <property type="entry name" value="ETF_alpha"/>
    <property type="match status" value="1"/>
</dbReference>
<dbReference type="SUPFAM" id="SSF52467">
    <property type="entry name" value="DHS-like NAD/FAD-binding domain"/>
    <property type="match status" value="1"/>
</dbReference>
<reference evidence="8 9" key="1">
    <citation type="submission" date="2018-08" db="EMBL/GenBank/DDBJ databases">
        <title>Draft genome of candidate division NPL-UPA2 bacterium Unc8 that adapted to ultra-basic serpentinizing groundwater.</title>
        <authorList>
            <person name="Ishii S."/>
            <person name="Suzuki S."/>
            <person name="Nealson K.H."/>
        </authorList>
    </citation>
    <scope>NUCLEOTIDE SEQUENCE [LARGE SCALE GENOMIC DNA]</scope>
    <source>
        <strain evidence="8">Unc8</strain>
    </source>
</reference>
<feature type="binding site" evidence="6">
    <location>
        <position position="227"/>
    </location>
    <ligand>
        <name>FAD</name>
        <dbReference type="ChEBI" id="CHEBI:57692"/>
    </ligand>
</feature>
<evidence type="ECO:0000259" key="7">
    <source>
        <dbReference type="SMART" id="SM00893"/>
    </source>
</evidence>
<dbReference type="SUPFAM" id="SSF52402">
    <property type="entry name" value="Adenine nucleotide alpha hydrolases-like"/>
    <property type="match status" value="1"/>
</dbReference>
<dbReference type="InterPro" id="IPR014730">
    <property type="entry name" value="ETF_a/b_N"/>
</dbReference>
<gene>
    <name evidence="8" type="ORF">B9J77_03845</name>
</gene>
<dbReference type="EMBL" id="NDHY01000008">
    <property type="protein sequence ID" value="RII00052.1"/>
    <property type="molecule type" value="Genomic_DNA"/>
</dbReference>
<feature type="binding site" evidence="6">
    <location>
        <begin position="266"/>
        <end position="270"/>
    </location>
    <ligand>
        <name>FAD</name>
        <dbReference type="ChEBI" id="CHEBI:57692"/>
    </ligand>
</feature>
<comment type="similarity">
    <text evidence="1">Belongs to the ETF alpha-subunit/FixB family.</text>
</comment>
<evidence type="ECO:0000256" key="2">
    <source>
        <dbReference type="ARBA" id="ARBA00022448"/>
    </source>
</evidence>
<keyword evidence="5" id="KW-0249">Electron transport</keyword>
<dbReference type="PIRSF" id="PIRSF000089">
    <property type="entry name" value="Electra_flavoP_a"/>
    <property type="match status" value="1"/>
</dbReference>
<keyword evidence="3" id="KW-0285">Flavoprotein</keyword>
<dbReference type="PROSITE" id="PS00696">
    <property type="entry name" value="ETF_ALPHA"/>
    <property type="match status" value="1"/>
</dbReference>
<evidence type="ECO:0000313" key="8">
    <source>
        <dbReference type="EMBL" id="RII00052.1"/>
    </source>
</evidence>
<evidence type="ECO:0000256" key="6">
    <source>
        <dbReference type="PIRSR" id="PIRSR000089-1"/>
    </source>
</evidence>
<dbReference type="Pfam" id="PF01012">
    <property type="entry name" value="ETF"/>
    <property type="match status" value="1"/>
</dbReference>
<dbReference type="GO" id="GO:0033539">
    <property type="term" value="P:fatty acid beta-oxidation using acyl-CoA dehydrogenase"/>
    <property type="evidence" value="ECO:0007669"/>
    <property type="project" value="TreeGrafter"/>
</dbReference>
<dbReference type="PANTHER" id="PTHR43153:SF1">
    <property type="entry name" value="ELECTRON TRANSFER FLAVOPROTEIN SUBUNIT ALPHA, MITOCHONDRIAL"/>
    <property type="match status" value="1"/>
</dbReference>
<dbReference type="SMART" id="SM00893">
    <property type="entry name" value="ETF"/>
    <property type="match status" value="1"/>
</dbReference>
<dbReference type="InterPro" id="IPR029035">
    <property type="entry name" value="DHS-like_NAD/FAD-binding_dom"/>
</dbReference>
<sequence length="341" mass="37578">MEKVRELENCSGVWIFIEQRDGMLQQVGLELLGKGRQLADVLGEELVAILPCSDMKEEEVLELISCGADKVYLIDDGRLRHYQYNTYTKVLTDLVREYKPAILLLGATAIGESLAPRVAARLQTGLTAACTELEIDKKEKILRQHRPAIGENIMAAIICPDHRPQMATIKPGMMEKPQRDYSRRGEVIKVNSRIADEDIVIRIIDIVRSRKEAIDLERADVIVSIGRGPEKAEGLKLVEELAAVLNGAVGASRAAVDAGWISSCHQIGQTGKTVRAKLYIACGISGAIQHQVGMRSSEVIVAINNDARAPIFDIATYGIVGDLFQVLPMLTEMLEKRITKP</sequence>
<accession>A0A399FXW0</accession>
<evidence type="ECO:0000256" key="5">
    <source>
        <dbReference type="ARBA" id="ARBA00022982"/>
    </source>
</evidence>
<dbReference type="InterPro" id="IPR014731">
    <property type="entry name" value="ETF_asu_C"/>
</dbReference>
<feature type="binding site" evidence="6">
    <location>
        <begin position="283"/>
        <end position="290"/>
    </location>
    <ligand>
        <name>FAD</name>
        <dbReference type="ChEBI" id="CHEBI:57692"/>
    </ligand>
</feature>
<evidence type="ECO:0000256" key="4">
    <source>
        <dbReference type="ARBA" id="ARBA00022827"/>
    </source>
</evidence>
<evidence type="ECO:0000256" key="1">
    <source>
        <dbReference type="ARBA" id="ARBA00005817"/>
    </source>
</evidence>
<feature type="binding site" evidence="6">
    <location>
        <position position="304"/>
    </location>
    <ligand>
        <name>FAD</name>
        <dbReference type="ChEBI" id="CHEBI:57692"/>
    </ligand>
</feature>
<proteinExistence type="inferred from homology"/>
<feature type="binding site" evidence="6">
    <location>
        <begin position="252"/>
        <end position="253"/>
    </location>
    <ligand>
        <name>FAD</name>
        <dbReference type="ChEBI" id="CHEBI:57692"/>
    </ligand>
</feature>
<dbReference type="InterPro" id="IPR018206">
    <property type="entry name" value="ETF_asu_C_CS"/>
</dbReference>
<dbReference type="InterPro" id="IPR033947">
    <property type="entry name" value="ETF_alpha_N"/>
</dbReference>
<feature type="domain" description="Electron transfer flavoprotein alpha/beta-subunit N-terminal" evidence="7">
    <location>
        <begin position="13"/>
        <end position="203"/>
    </location>
</feature>
<keyword evidence="2" id="KW-0813">Transport</keyword>
<dbReference type="InterPro" id="IPR001308">
    <property type="entry name" value="ETF_a/FixB"/>
</dbReference>
<dbReference type="InterPro" id="IPR014729">
    <property type="entry name" value="Rossmann-like_a/b/a_fold"/>
</dbReference>
<dbReference type="AlphaFoldDB" id="A0A399FXW0"/>
<dbReference type="Proteomes" id="UP000266287">
    <property type="component" value="Unassembled WGS sequence"/>
</dbReference>
<dbReference type="Gene3D" id="3.40.50.620">
    <property type="entry name" value="HUPs"/>
    <property type="match status" value="1"/>
</dbReference>
<evidence type="ECO:0000256" key="3">
    <source>
        <dbReference type="ARBA" id="ARBA00022630"/>
    </source>
</evidence>
<dbReference type="GO" id="GO:0009055">
    <property type="term" value="F:electron transfer activity"/>
    <property type="evidence" value="ECO:0007669"/>
    <property type="project" value="InterPro"/>
</dbReference>
<protein>
    <submittedName>
        <fullName evidence="8">Electron transfer flavoprotein subunit alpha/FixB family protein</fullName>
    </submittedName>
</protein>
<dbReference type="Pfam" id="PF00766">
    <property type="entry name" value="ETF_alpha"/>
    <property type="match status" value="1"/>
</dbReference>
<keyword evidence="4 6" id="KW-0274">FAD</keyword>
<organism evidence="8 9">
    <name type="scientific">candidate division NPL-UPA2 bacterium Unc8</name>
    <dbReference type="NCBI Taxonomy" id="1980939"/>
    <lineage>
        <taxon>Bacteria</taxon>
    </lineage>
</organism>
<evidence type="ECO:0000313" key="9">
    <source>
        <dbReference type="Proteomes" id="UP000266287"/>
    </source>
</evidence>
<name>A0A399FXW0_UNCN2</name>
<dbReference type="Gene3D" id="3.40.50.1220">
    <property type="entry name" value="TPP-binding domain"/>
    <property type="match status" value="1"/>
</dbReference>
<comment type="caution">
    <text evidence="8">The sequence shown here is derived from an EMBL/GenBank/DDBJ whole genome shotgun (WGS) entry which is preliminary data.</text>
</comment>
<comment type="cofactor">
    <cofactor evidence="6">
        <name>FAD</name>
        <dbReference type="ChEBI" id="CHEBI:57692"/>
    </cofactor>
    <text evidence="6">Binds 1 FAD per dimer.</text>
</comment>
<dbReference type="GO" id="GO:0050660">
    <property type="term" value="F:flavin adenine dinucleotide binding"/>
    <property type="evidence" value="ECO:0007669"/>
    <property type="project" value="InterPro"/>
</dbReference>
<dbReference type="PANTHER" id="PTHR43153">
    <property type="entry name" value="ELECTRON TRANSFER FLAVOPROTEIN ALPHA"/>
    <property type="match status" value="1"/>
</dbReference>